<dbReference type="GO" id="GO:0016829">
    <property type="term" value="F:lyase activity"/>
    <property type="evidence" value="ECO:0007669"/>
    <property type="project" value="UniProtKB-KW"/>
</dbReference>
<dbReference type="AlphaFoldDB" id="A0A2U2J8A7"/>
<keyword evidence="3" id="KW-0456">Lyase</keyword>
<comment type="caution">
    <text evidence="3">The sequence shown here is derived from an EMBL/GenBank/DDBJ whole genome shotgun (WGS) entry which is preliminary data.</text>
</comment>
<keyword evidence="1" id="KW-0732">Signal</keyword>
<accession>A0A2U2J8A7</accession>
<dbReference type="InterPro" id="IPR014895">
    <property type="entry name" value="Alginate_lyase_2"/>
</dbReference>
<dbReference type="SUPFAM" id="SSF49899">
    <property type="entry name" value="Concanavalin A-like lectins/glucanases"/>
    <property type="match status" value="1"/>
</dbReference>
<dbReference type="RefSeq" id="WP_109405394.1">
    <property type="nucleotide sequence ID" value="NZ_QFFG01000005.1"/>
</dbReference>
<gene>
    <name evidence="3" type="ORF">DIS07_11445</name>
</gene>
<evidence type="ECO:0000256" key="1">
    <source>
        <dbReference type="SAM" id="SignalP"/>
    </source>
</evidence>
<reference evidence="3 4" key="1">
    <citation type="submission" date="2018-05" db="EMBL/GenBank/DDBJ databases">
        <title>Polaribacter aquimarinus sp. nov., isolated from sediment in a sediment of sea.</title>
        <authorList>
            <person name="Lu D."/>
        </authorList>
    </citation>
    <scope>NUCLEOTIDE SEQUENCE [LARGE SCALE GENOMIC DNA]</scope>
    <source>
        <strain evidence="3 4">ZY113</strain>
    </source>
</reference>
<dbReference type="GO" id="GO:0004553">
    <property type="term" value="F:hydrolase activity, hydrolyzing O-glycosyl compounds"/>
    <property type="evidence" value="ECO:0007669"/>
    <property type="project" value="UniProtKB-ARBA"/>
</dbReference>
<proteinExistence type="predicted"/>
<feature type="domain" description="Alginate lyase 2" evidence="2">
    <location>
        <begin position="52"/>
        <end position="306"/>
    </location>
</feature>
<name>A0A2U2J8A7_9FLAO</name>
<dbReference type="GO" id="GO:0005975">
    <property type="term" value="P:carbohydrate metabolic process"/>
    <property type="evidence" value="ECO:0007669"/>
    <property type="project" value="UniProtKB-ARBA"/>
</dbReference>
<dbReference type="PROSITE" id="PS51257">
    <property type="entry name" value="PROKAR_LIPOPROTEIN"/>
    <property type="match status" value="1"/>
</dbReference>
<dbReference type="Pfam" id="PF08787">
    <property type="entry name" value="Alginate_lyase2"/>
    <property type="match status" value="1"/>
</dbReference>
<organism evidence="3 4">
    <name type="scientific">Polaribacter aquimarinus</name>
    <dbReference type="NCBI Taxonomy" id="2100726"/>
    <lineage>
        <taxon>Bacteria</taxon>
        <taxon>Pseudomonadati</taxon>
        <taxon>Bacteroidota</taxon>
        <taxon>Flavobacteriia</taxon>
        <taxon>Flavobacteriales</taxon>
        <taxon>Flavobacteriaceae</taxon>
    </lineage>
</organism>
<evidence type="ECO:0000259" key="2">
    <source>
        <dbReference type="Pfam" id="PF08787"/>
    </source>
</evidence>
<feature type="signal peptide" evidence="1">
    <location>
        <begin position="1"/>
        <end position="24"/>
    </location>
</feature>
<dbReference type="EMBL" id="QFFG01000005">
    <property type="protein sequence ID" value="PWG04554.1"/>
    <property type="molecule type" value="Genomic_DNA"/>
</dbReference>
<protein>
    <submittedName>
        <fullName evidence="3">Polysaccharide lyase family 7 protein</fullName>
    </submittedName>
</protein>
<evidence type="ECO:0000313" key="3">
    <source>
        <dbReference type="EMBL" id="PWG04554.1"/>
    </source>
</evidence>
<evidence type="ECO:0000313" key="4">
    <source>
        <dbReference type="Proteomes" id="UP000245670"/>
    </source>
</evidence>
<dbReference type="Proteomes" id="UP000245670">
    <property type="component" value="Unassembled WGS sequence"/>
</dbReference>
<sequence length="306" mass="35076">MIFRKTVFLVFVLHFFLFSSCSSKNEIEEEIVEEDSLDEIDNPENTIIYADIDFSNWKVTLPVDENNNGSPDEYRPSDLINGGYRALKAVQPFMYDEISDSSIVFYTFPSQSTANSSYSRTELRELIVPSNSKINWTLETGGTMKGKLKMMEISKDNSSSREYHRTIVMQIHGILSITDKNRLGVSSNNGPPLIKMTWIDGDLWVYKKSLVNENTTGDDLLDVSNATWKDEKYNMGTVGFDEFEFRITASKGKIELQLNNNTPYIFEDISLAKWPFENYFKAGNYLSTTQSGAFSRLKYYNLKVTH</sequence>
<feature type="chain" id="PRO_5015737027" evidence="1">
    <location>
        <begin position="25"/>
        <end position="306"/>
    </location>
</feature>
<dbReference type="OrthoDB" id="1113844at2"/>
<dbReference type="InterPro" id="IPR013320">
    <property type="entry name" value="ConA-like_dom_sf"/>
</dbReference>
<keyword evidence="4" id="KW-1185">Reference proteome</keyword>
<dbReference type="Gene3D" id="2.60.120.200">
    <property type="match status" value="1"/>
</dbReference>